<dbReference type="InterPro" id="IPR006674">
    <property type="entry name" value="HD_domain"/>
</dbReference>
<feature type="domain" description="HD-GYP" evidence="3">
    <location>
        <begin position="223"/>
        <end position="419"/>
    </location>
</feature>
<evidence type="ECO:0000313" key="5">
    <source>
        <dbReference type="Proteomes" id="UP000295777"/>
    </source>
</evidence>
<gene>
    <name evidence="4" type="ORF">CLV27_0694</name>
</gene>
<dbReference type="Pfam" id="PF13487">
    <property type="entry name" value="HD_5"/>
    <property type="match status" value="1"/>
</dbReference>
<sequence length="438" mass="49999">MNSSIDISKFLLAVSSMSGLVDPILNNHNYRVAFISYSIAREISFSSDFLYNILVSGLLHDIGLLLVSTQEDIAFVKAVELERDKRRMHLHAEIGYELLRHFPYFSKIAKIIRYHHYSCHEIVRIKAPFSSLILHLADRIDTVIYGRIEKLGRENPYASISSIRTLIEEYLLKFSGRVFNPKLVEIFLTKISPKDSFWFELLNENCLKESLEELLRSFSQKLPFEAFYDLSKMLAYLIDFKSPFTATHSSGVAQTALSLATLFNFTSPDLKKIEVAGLLHDIGKIAVPKEILEKPGRLTPEEYSIMKSHVFFSYRIISKLAIDTNIVEWAAYHHETLDGSGYPFRLNANDLSLGSRIMAVADVFTALMEDRPYKKGLSGKETVAIIEKMVEEGKLDRTVVNVLKKNLKKVDSHRKKAQERAKELYLSLRNLASDFISS</sequence>
<feature type="coiled-coil region" evidence="1">
    <location>
        <begin position="400"/>
        <end position="434"/>
    </location>
</feature>
<evidence type="ECO:0000313" key="4">
    <source>
        <dbReference type="EMBL" id="TCK05268.1"/>
    </source>
</evidence>
<keyword evidence="4" id="KW-0808">Transferase</keyword>
<dbReference type="RefSeq" id="WP_243644861.1">
    <property type="nucleotide sequence ID" value="NZ_SMFV01000002.1"/>
</dbReference>
<dbReference type="PROSITE" id="PS51832">
    <property type="entry name" value="HD_GYP"/>
    <property type="match status" value="1"/>
</dbReference>
<dbReference type="Gene3D" id="1.10.3210.10">
    <property type="entry name" value="Hypothetical protein af1432"/>
    <property type="match status" value="2"/>
</dbReference>
<dbReference type="SUPFAM" id="SSF109604">
    <property type="entry name" value="HD-domain/PDEase-like"/>
    <property type="match status" value="2"/>
</dbReference>
<keyword evidence="1" id="KW-0175">Coiled coil</keyword>
<evidence type="ECO:0000259" key="3">
    <source>
        <dbReference type="PROSITE" id="PS51832"/>
    </source>
</evidence>
<dbReference type="InterPro" id="IPR003607">
    <property type="entry name" value="HD/PDEase_dom"/>
</dbReference>
<dbReference type="PROSITE" id="PS51831">
    <property type="entry name" value="HD"/>
    <property type="match status" value="2"/>
</dbReference>
<feature type="domain" description="HD" evidence="2">
    <location>
        <begin position="245"/>
        <end position="367"/>
    </location>
</feature>
<name>A0A4R1GBU6_9BACT</name>
<dbReference type="PANTHER" id="PTHR43155:SF1">
    <property type="entry name" value="3'3'-CGAMP-SPECIFIC PHOSPHODIESTERASE 1"/>
    <property type="match status" value="1"/>
</dbReference>
<dbReference type="InterPro" id="IPR037522">
    <property type="entry name" value="HD_GYP_dom"/>
</dbReference>
<dbReference type="NCBIfam" id="TIGR00277">
    <property type="entry name" value="HDIG"/>
    <property type="match status" value="2"/>
</dbReference>
<dbReference type="AlphaFoldDB" id="A0A4R1GBU6"/>
<comment type="caution">
    <text evidence="4">The sequence shown here is derived from an EMBL/GenBank/DDBJ whole genome shotgun (WGS) entry which is preliminary data.</text>
</comment>
<proteinExistence type="predicted"/>
<reference evidence="4 5" key="1">
    <citation type="submission" date="2019-03" db="EMBL/GenBank/DDBJ databases">
        <title>Genomic Encyclopedia of Archaeal and Bacterial Type Strains, Phase II (KMG-II): from individual species to whole genera.</title>
        <authorList>
            <person name="Goeker M."/>
        </authorList>
    </citation>
    <scope>NUCLEOTIDE SEQUENCE [LARGE SCALE GENOMIC DNA]</scope>
    <source>
        <strain evidence="4 5">DSM 24425</strain>
    </source>
</reference>
<dbReference type="Proteomes" id="UP000295777">
    <property type="component" value="Unassembled WGS sequence"/>
</dbReference>
<dbReference type="Pfam" id="PF01966">
    <property type="entry name" value="HD"/>
    <property type="match status" value="1"/>
</dbReference>
<dbReference type="InterPro" id="IPR006675">
    <property type="entry name" value="HDIG_dom"/>
</dbReference>
<organism evidence="4 5">
    <name type="scientific">Phorcysia thermohydrogeniphila</name>
    <dbReference type="NCBI Taxonomy" id="936138"/>
    <lineage>
        <taxon>Bacteria</taxon>
        <taxon>Pseudomonadati</taxon>
        <taxon>Aquificota</taxon>
        <taxon>Aquificia</taxon>
        <taxon>Desulfurobacteriales</taxon>
        <taxon>Desulfurobacteriaceae</taxon>
        <taxon>Phorcysia</taxon>
    </lineage>
</organism>
<keyword evidence="5" id="KW-1185">Reference proteome</keyword>
<dbReference type="SMART" id="SM00471">
    <property type="entry name" value="HDc"/>
    <property type="match status" value="2"/>
</dbReference>
<dbReference type="EMBL" id="SMFV01000002">
    <property type="protein sequence ID" value="TCK05268.1"/>
    <property type="molecule type" value="Genomic_DNA"/>
</dbReference>
<dbReference type="GO" id="GO:0016740">
    <property type="term" value="F:transferase activity"/>
    <property type="evidence" value="ECO:0007669"/>
    <property type="project" value="UniProtKB-KW"/>
</dbReference>
<protein>
    <submittedName>
        <fullName evidence="4">Putative nucleotidyltransferase with HDIG domain</fullName>
    </submittedName>
</protein>
<dbReference type="CDD" id="cd00077">
    <property type="entry name" value="HDc"/>
    <property type="match status" value="2"/>
</dbReference>
<feature type="domain" description="HD" evidence="2">
    <location>
        <begin position="25"/>
        <end position="143"/>
    </location>
</feature>
<evidence type="ECO:0000259" key="2">
    <source>
        <dbReference type="PROSITE" id="PS51831"/>
    </source>
</evidence>
<evidence type="ECO:0000256" key="1">
    <source>
        <dbReference type="SAM" id="Coils"/>
    </source>
</evidence>
<accession>A0A4R1GBU6</accession>
<dbReference type="PANTHER" id="PTHR43155">
    <property type="entry name" value="CYCLIC DI-GMP PHOSPHODIESTERASE PA4108-RELATED"/>
    <property type="match status" value="1"/>
</dbReference>